<evidence type="ECO:0000256" key="2">
    <source>
        <dbReference type="ARBA" id="ARBA00006914"/>
    </source>
</evidence>
<dbReference type="InterPro" id="IPR003960">
    <property type="entry name" value="ATPase_AAA_CS"/>
</dbReference>
<accession>A0A7R9IQF5</accession>
<feature type="domain" description="AAA+ ATPase" evidence="11">
    <location>
        <begin position="520"/>
        <end position="674"/>
    </location>
</feature>
<evidence type="ECO:0000256" key="7">
    <source>
        <dbReference type="ARBA" id="ARBA00023136"/>
    </source>
</evidence>
<evidence type="ECO:0000256" key="3">
    <source>
        <dbReference type="ARBA" id="ARBA00022593"/>
    </source>
</evidence>
<proteinExistence type="inferred from homology"/>
<keyword evidence="7" id="KW-0472">Membrane</keyword>
<reference evidence="12" key="1">
    <citation type="submission" date="2020-11" db="EMBL/GenBank/DDBJ databases">
        <authorList>
            <person name="Tran Van P."/>
        </authorList>
    </citation>
    <scope>NUCLEOTIDE SEQUENCE</scope>
</reference>
<comment type="catalytic activity">
    <reaction evidence="10">
        <text>ATP + H2O = ADP + phosphate + H(+)</text>
        <dbReference type="Rhea" id="RHEA:13065"/>
        <dbReference type="ChEBI" id="CHEBI:15377"/>
        <dbReference type="ChEBI" id="CHEBI:15378"/>
        <dbReference type="ChEBI" id="CHEBI:30616"/>
        <dbReference type="ChEBI" id="CHEBI:43474"/>
        <dbReference type="ChEBI" id="CHEBI:456216"/>
    </reaction>
    <physiologicalReaction direction="left-to-right" evidence="10">
        <dbReference type="Rhea" id="RHEA:13066"/>
    </physiologicalReaction>
</comment>
<evidence type="ECO:0000256" key="1">
    <source>
        <dbReference type="ARBA" id="ARBA00004370"/>
    </source>
</evidence>
<comment type="similarity">
    <text evidence="2">Belongs to the AAA ATPase family.</text>
</comment>
<keyword evidence="5" id="KW-0378">Hydrolase</keyword>
<dbReference type="Pfam" id="PF00004">
    <property type="entry name" value="AAA"/>
    <property type="match status" value="2"/>
</dbReference>
<keyword evidence="3" id="KW-0962">Peroxisome biogenesis</keyword>
<dbReference type="Gene3D" id="3.40.50.300">
    <property type="entry name" value="P-loop containing nucleotide triphosphate hydrolases"/>
    <property type="match status" value="2"/>
</dbReference>
<dbReference type="GO" id="GO:0005829">
    <property type="term" value="C:cytosol"/>
    <property type="evidence" value="ECO:0007669"/>
    <property type="project" value="TreeGrafter"/>
</dbReference>
<evidence type="ECO:0000256" key="9">
    <source>
        <dbReference type="ARBA" id="ARBA00034920"/>
    </source>
</evidence>
<dbReference type="InterPro" id="IPR003593">
    <property type="entry name" value="AAA+_ATPase"/>
</dbReference>
<dbReference type="AlphaFoldDB" id="A0A7R9IQF5"/>
<evidence type="ECO:0000256" key="4">
    <source>
        <dbReference type="ARBA" id="ARBA00022741"/>
    </source>
</evidence>
<protein>
    <recommendedName>
        <fullName evidence="8">Peroxisomal ATPase PEX6</fullName>
    </recommendedName>
    <alternativeName>
        <fullName evidence="9">Peroxin-6</fullName>
    </alternativeName>
</protein>
<dbReference type="GO" id="GO:0005524">
    <property type="term" value="F:ATP binding"/>
    <property type="evidence" value="ECO:0007669"/>
    <property type="project" value="UniProtKB-KW"/>
</dbReference>
<evidence type="ECO:0000313" key="12">
    <source>
        <dbReference type="EMBL" id="CAD7462437.1"/>
    </source>
</evidence>
<dbReference type="PANTHER" id="PTHR23077:SF9">
    <property type="entry name" value="PEROXISOMAL ATPASE PEX6"/>
    <property type="match status" value="1"/>
</dbReference>
<dbReference type="SMART" id="SM00382">
    <property type="entry name" value="AAA"/>
    <property type="match status" value="1"/>
</dbReference>
<dbReference type="GO" id="GO:0005778">
    <property type="term" value="C:peroxisomal membrane"/>
    <property type="evidence" value="ECO:0007669"/>
    <property type="project" value="TreeGrafter"/>
</dbReference>
<dbReference type="InterPro" id="IPR003959">
    <property type="entry name" value="ATPase_AAA_core"/>
</dbReference>
<sequence length="782" mass="85518">MSGKESPLCLLTLLRFTSQILAPRFPHALFPFLSAVYLMYARRRRSKVNVDLQDIPRELFEQLVPGHPNCLLVGCNLLEHLRVSGQVWVQVAGRLVQVIPITGLPEGLALTTPTLMSNLGPGPLLLSLAGVEPQLASQVTLSLCPMVEEVSPVLLDAALESYLRAPRYMCSGDWLEVDLTPANYYSTSPHCSLSKVFYRVVKVIGPSYIDNVTRGHCVLWGLTNILQDPANPHYLPSINTRTRPRPFSVTATNYKQFLLSECPAGLESHLQELVECMRVGCTSGVRPVFLVRGQQGSGVKEVVRCAANILGVTLLSVDCRDMLGQAESKWRAVFGRANRLRPCLLQLRNIEVLNGTKDSREETRAFAAFTQQLDNIPDGSTCPVLVVATTGADTMVGALSRLFLHTVTVTSPDAVTRTSMLNWLLAISGAEASEELVAQMVTCSAGPSSGVPSHLIELQLEDVQSACDLMQAKYSDVMGGPKIPSVTWDDVGGLGALRAEITRTVMLPLLHPKLLASGLRRAGLLLYGPPGTGKTLLAKAVATECGLNFLSIKGPELLNMYVGQSEHNIREALDTYLASPVHCLFLSVFERGRAASPCVIFFDELDSLAPNRGRSGDSGGVMDRVVSQLLAEMDGIHKSSLLFVIAATNRPDLVDPALLRPGRLDKLLFVGACEDKNSQLGVLTALTRRFQLSKHNILQDVCNFLPLKLTGADLYSLCYKAWLRAARTTILAGSSKRQVLVSLEDFRSVLDDLVPSVNDEDLEYFRQLHRQLGDNNNQLYTH</sequence>
<dbReference type="PROSITE" id="PS00674">
    <property type="entry name" value="AAA"/>
    <property type="match status" value="1"/>
</dbReference>
<dbReference type="SUPFAM" id="SSF52540">
    <property type="entry name" value="P-loop containing nucleoside triphosphate hydrolases"/>
    <property type="match status" value="2"/>
</dbReference>
<dbReference type="InterPro" id="IPR050168">
    <property type="entry name" value="AAA_ATPase_domain"/>
</dbReference>
<dbReference type="EMBL" id="OE006075">
    <property type="protein sequence ID" value="CAD7462437.1"/>
    <property type="molecule type" value="Genomic_DNA"/>
</dbReference>
<organism evidence="12">
    <name type="scientific">Timema tahoe</name>
    <dbReference type="NCBI Taxonomy" id="61484"/>
    <lineage>
        <taxon>Eukaryota</taxon>
        <taxon>Metazoa</taxon>
        <taxon>Ecdysozoa</taxon>
        <taxon>Arthropoda</taxon>
        <taxon>Hexapoda</taxon>
        <taxon>Insecta</taxon>
        <taxon>Pterygota</taxon>
        <taxon>Neoptera</taxon>
        <taxon>Polyneoptera</taxon>
        <taxon>Phasmatodea</taxon>
        <taxon>Timematodea</taxon>
        <taxon>Timematoidea</taxon>
        <taxon>Timematidae</taxon>
        <taxon>Timema</taxon>
    </lineage>
</organism>
<evidence type="ECO:0000259" key="11">
    <source>
        <dbReference type="SMART" id="SM00382"/>
    </source>
</evidence>
<dbReference type="GO" id="GO:0016558">
    <property type="term" value="P:protein import into peroxisome matrix"/>
    <property type="evidence" value="ECO:0007669"/>
    <property type="project" value="TreeGrafter"/>
</dbReference>
<dbReference type="GO" id="GO:0016887">
    <property type="term" value="F:ATP hydrolysis activity"/>
    <property type="evidence" value="ECO:0007669"/>
    <property type="project" value="InterPro"/>
</dbReference>
<dbReference type="InterPro" id="IPR027417">
    <property type="entry name" value="P-loop_NTPase"/>
</dbReference>
<keyword evidence="4" id="KW-0547">Nucleotide-binding</keyword>
<keyword evidence="6" id="KW-0067">ATP-binding</keyword>
<name>A0A7R9IQF5_9NEOP</name>
<dbReference type="PANTHER" id="PTHR23077">
    <property type="entry name" value="AAA-FAMILY ATPASE"/>
    <property type="match status" value="1"/>
</dbReference>
<dbReference type="Gene3D" id="1.10.8.60">
    <property type="match status" value="1"/>
</dbReference>
<evidence type="ECO:0000256" key="6">
    <source>
        <dbReference type="ARBA" id="ARBA00022840"/>
    </source>
</evidence>
<evidence type="ECO:0000256" key="8">
    <source>
        <dbReference type="ARBA" id="ARBA00034811"/>
    </source>
</evidence>
<dbReference type="FunFam" id="3.40.50.300:FF:000109">
    <property type="entry name" value="Peroxisomal biogenesis factor 6"/>
    <property type="match status" value="1"/>
</dbReference>
<evidence type="ECO:0000256" key="10">
    <source>
        <dbReference type="ARBA" id="ARBA00048778"/>
    </source>
</evidence>
<gene>
    <name evidence="12" type="ORF">TTEB3V08_LOCUS10330</name>
</gene>
<comment type="subcellular location">
    <subcellularLocation>
        <location evidence="1">Membrane</location>
    </subcellularLocation>
</comment>
<evidence type="ECO:0000256" key="5">
    <source>
        <dbReference type="ARBA" id="ARBA00022801"/>
    </source>
</evidence>